<dbReference type="Proteomes" id="UP000821865">
    <property type="component" value="Chromosome 3"/>
</dbReference>
<name>A0ACB8D8U1_DERSI</name>
<keyword evidence="2" id="KW-1185">Reference proteome</keyword>
<gene>
    <name evidence="1" type="ORF">HPB49_022762</name>
</gene>
<dbReference type="EMBL" id="CM023472">
    <property type="protein sequence ID" value="KAH7960748.1"/>
    <property type="molecule type" value="Genomic_DNA"/>
</dbReference>
<organism evidence="1 2">
    <name type="scientific">Dermacentor silvarum</name>
    <name type="common">Tick</name>
    <dbReference type="NCBI Taxonomy" id="543639"/>
    <lineage>
        <taxon>Eukaryota</taxon>
        <taxon>Metazoa</taxon>
        <taxon>Ecdysozoa</taxon>
        <taxon>Arthropoda</taxon>
        <taxon>Chelicerata</taxon>
        <taxon>Arachnida</taxon>
        <taxon>Acari</taxon>
        <taxon>Parasitiformes</taxon>
        <taxon>Ixodida</taxon>
        <taxon>Ixodoidea</taxon>
        <taxon>Ixodidae</taxon>
        <taxon>Rhipicephalinae</taxon>
        <taxon>Dermacentor</taxon>
    </lineage>
</organism>
<sequence length="447" mass="46717">MVMRVPAFPRPARPPRPMFRGVMPPPPPPPPPGGPYGHFPPGPPCFAPGGRPPMPPGGPGAFRGADHMRPMRPPLRVFGPPPPPPPPHFMRGPGAMRSRPLFRPPKFSPYPVGVKVKKEPLDASDAIAANSTVNNTQKTGSDGTNSMPVSDGTSQTTATANGTTTSSSAATSIKVEATAAPTTNANSGSGARNGLAAAIEAAKRDGIPVEMIQALYCKLCDAKLNGSLQATAHYVGKSHAKRVKQYQQGQGRVGQQRLNAATAAGGDASKGAATEGGKRPVPDTLEKFCKLCDVAFTSEIQAKQHYDGRNHQRRMRGEPPLPKGFYNPATGRWQRQPPPGMAIKPPTPKKPPTTGNQFYCEPCRSSLTSEQQLQSHLQGAKHKARVGGLSTAVTAQVVTANAAAAMAVATATGTTSSAGGRPSQLPQPYVAFVPGPTMTCGEQVSLP</sequence>
<evidence type="ECO:0000313" key="1">
    <source>
        <dbReference type="EMBL" id="KAH7960748.1"/>
    </source>
</evidence>
<protein>
    <submittedName>
        <fullName evidence="1">Uncharacterized protein</fullName>
    </submittedName>
</protein>
<evidence type="ECO:0000313" key="2">
    <source>
        <dbReference type="Proteomes" id="UP000821865"/>
    </source>
</evidence>
<accession>A0ACB8D8U1</accession>
<comment type="caution">
    <text evidence="1">The sequence shown here is derived from an EMBL/GenBank/DDBJ whole genome shotgun (WGS) entry which is preliminary data.</text>
</comment>
<reference evidence="1" key="1">
    <citation type="submission" date="2020-05" db="EMBL/GenBank/DDBJ databases">
        <title>Large-scale comparative analyses of tick genomes elucidate their genetic diversity and vector capacities.</title>
        <authorList>
            <person name="Jia N."/>
            <person name="Wang J."/>
            <person name="Shi W."/>
            <person name="Du L."/>
            <person name="Sun Y."/>
            <person name="Zhan W."/>
            <person name="Jiang J."/>
            <person name="Wang Q."/>
            <person name="Zhang B."/>
            <person name="Ji P."/>
            <person name="Sakyi L.B."/>
            <person name="Cui X."/>
            <person name="Yuan T."/>
            <person name="Jiang B."/>
            <person name="Yang W."/>
            <person name="Lam T.T.-Y."/>
            <person name="Chang Q."/>
            <person name="Ding S."/>
            <person name="Wang X."/>
            <person name="Zhu J."/>
            <person name="Ruan X."/>
            <person name="Zhao L."/>
            <person name="Wei J."/>
            <person name="Que T."/>
            <person name="Du C."/>
            <person name="Cheng J."/>
            <person name="Dai P."/>
            <person name="Han X."/>
            <person name="Huang E."/>
            <person name="Gao Y."/>
            <person name="Liu J."/>
            <person name="Shao H."/>
            <person name="Ye R."/>
            <person name="Li L."/>
            <person name="Wei W."/>
            <person name="Wang X."/>
            <person name="Wang C."/>
            <person name="Yang T."/>
            <person name="Huo Q."/>
            <person name="Li W."/>
            <person name="Guo W."/>
            <person name="Chen H."/>
            <person name="Zhou L."/>
            <person name="Ni X."/>
            <person name="Tian J."/>
            <person name="Zhou Y."/>
            <person name="Sheng Y."/>
            <person name="Liu T."/>
            <person name="Pan Y."/>
            <person name="Xia L."/>
            <person name="Li J."/>
            <person name="Zhao F."/>
            <person name="Cao W."/>
        </authorList>
    </citation>
    <scope>NUCLEOTIDE SEQUENCE</scope>
    <source>
        <strain evidence="1">Dsil-2018</strain>
    </source>
</reference>
<proteinExistence type="predicted"/>